<evidence type="ECO:0000256" key="9">
    <source>
        <dbReference type="ARBA" id="ARBA00022842"/>
    </source>
</evidence>
<evidence type="ECO:0000256" key="4">
    <source>
        <dbReference type="ARBA" id="ARBA00009503"/>
    </source>
</evidence>
<dbReference type="NCBIfam" id="TIGR01496">
    <property type="entry name" value="DHPS"/>
    <property type="match status" value="1"/>
</dbReference>
<keyword evidence="7 13" id="KW-0808">Transferase</keyword>
<dbReference type="FunFam" id="3.20.20.20:FF:000006">
    <property type="entry name" value="Dihydropteroate synthase"/>
    <property type="match status" value="1"/>
</dbReference>
<evidence type="ECO:0000256" key="7">
    <source>
        <dbReference type="ARBA" id="ARBA00022679"/>
    </source>
</evidence>
<evidence type="ECO:0000256" key="8">
    <source>
        <dbReference type="ARBA" id="ARBA00022723"/>
    </source>
</evidence>
<dbReference type="Proteomes" id="UP000243494">
    <property type="component" value="Unassembled WGS sequence"/>
</dbReference>
<comment type="catalytic activity">
    <reaction evidence="1">
        <text>(7,8-dihydropterin-6-yl)methyl diphosphate + 4-aminobenzoate = 7,8-dihydropteroate + diphosphate</text>
        <dbReference type="Rhea" id="RHEA:19949"/>
        <dbReference type="ChEBI" id="CHEBI:17836"/>
        <dbReference type="ChEBI" id="CHEBI:17839"/>
        <dbReference type="ChEBI" id="CHEBI:33019"/>
        <dbReference type="ChEBI" id="CHEBI:72950"/>
        <dbReference type="EC" id="2.5.1.15"/>
    </reaction>
</comment>
<evidence type="ECO:0000256" key="10">
    <source>
        <dbReference type="ARBA" id="ARBA00022909"/>
    </source>
</evidence>
<dbReference type="InterPro" id="IPR045031">
    <property type="entry name" value="DHP_synth-like"/>
</dbReference>
<evidence type="ECO:0000256" key="12">
    <source>
        <dbReference type="ARBA" id="ARBA00053449"/>
    </source>
</evidence>
<comment type="cofactor">
    <cofactor evidence="2 13">
        <name>Mg(2+)</name>
        <dbReference type="ChEBI" id="CHEBI:18420"/>
    </cofactor>
</comment>
<dbReference type="Gene3D" id="3.20.20.20">
    <property type="entry name" value="Dihydropteroate synthase-like"/>
    <property type="match status" value="1"/>
</dbReference>
<comment type="similarity">
    <text evidence="4 13">Belongs to the DHPS family.</text>
</comment>
<comment type="function">
    <text evidence="12 13">Catalyzes the condensation of para-aminobenzoate (pABA) with 6-hydroxymethyl-7,8-dihydropterin diphosphate (DHPt-PP) to form 7,8-dihydropteroate (H2Pte), the immediate precursor of folate derivatives.</text>
</comment>
<dbReference type="Pfam" id="PF00809">
    <property type="entry name" value="Pterin_bind"/>
    <property type="match status" value="1"/>
</dbReference>
<keyword evidence="16" id="KW-1185">Reference proteome</keyword>
<feature type="domain" description="Pterin-binding" evidence="14">
    <location>
        <begin position="8"/>
        <end position="255"/>
    </location>
</feature>
<organism evidence="15 16">
    <name type="scientific">Romboutsia maritimum</name>
    <dbReference type="NCBI Taxonomy" id="2020948"/>
    <lineage>
        <taxon>Bacteria</taxon>
        <taxon>Bacillati</taxon>
        <taxon>Bacillota</taxon>
        <taxon>Clostridia</taxon>
        <taxon>Peptostreptococcales</taxon>
        <taxon>Peptostreptococcaceae</taxon>
        <taxon>Romboutsia</taxon>
    </lineage>
</organism>
<dbReference type="RefSeq" id="WP_095405005.1">
    <property type="nucleotide sequence ID" value="NZ_NOJZ02000001.1"/>
</dbReference>
<keyword evidence="9 13" id="KW-0460">Magnesium</keyword>
<dbReference type="PROSITE" id="PS00792">
    <property type="entry name" value="DHPS_1"/>
    <property type="match status" value="1"/>
</dbReference>
<comment type="pathway">
    <text evidence="3 13">Cofactor biosynthesis; tetrahydrofolate biosynthesis; 7,8-dihydrofolate from 2-amino-4-hydroxy-6-hydroxymethyl-7,8-dihydropteridine diphosphate and 4-aminobenzoate: step 1/2.</text>
</comment>
<dbReference type="PROSITE" id="PS50972">
    <property type="entry name" value="PTERIN_BINDING"/>
    <property type="match status" value="1"/>
</dbReference>
<dbReference type="PANTHER" id="PTHR20941:SF1">
    <property type="entry name" value="FOLIC ACID SYNTHESIS PROTEIN FOL1"/>
    <property type="match status" value="1"/>
</dbReference>
<evidence type="ECO:0000313" key="16">
    <source>
        <dbReference type="Proteomes" id="UP000243494"/>
    </source>
</evidence>
<dbReference type="InterPro" id="IPR011005">
    <property type="entry name" value="Dihydropteroate_synth-like_sf"/>
</dbReference>
<dbReference type="UniPathway" id="UPA00077">
    <property type="reaction ID" value="UER00156"/>
</dbReference>
<dbReference type="EMBL" id="NOJZ02000001">
    <property type="protein sequence ID" value="RDY24635.1"/>
    <property type="molecule type" value="Genomic_DNA"/>
</dbReference>
<dbReference type="SUPFAM" id="SSF51717">
    <property type="entry name" value="Dihydropteroate synthetase-like"/>
    <property type="match status" value="1"/>
</dbReference>
<dbReference type="EC" id="2.5.1.15" evidence="5 13"/>
<dbReference type="GO" id="GO:0046872">
    <property type="term" value="F:metal ion binding"/>
    <property type="evidence" value="ECO:0007669"/>
    <property type="project" value="UniProtKB-KW"/>
</dbReference>
<name>A0A371IVX9_9FIRM</name>
<evidence type="ECO:0000256" key="5">
    <source>
        <dbReference type="ARBA" id="ARBA00012458"/>
    </source>
</evidence>
<keyword evidence="10 13" id="KW-0289">Folate biosynthesis</keyword>
<dbReference type="PANTHER" id="PTHR20941">
    <property type="entry name" value="FOLATE SYNTHESIS PROTEINS"/>
    <property type="match status" value="1"/>
</dbReference>
<dbReference type="OrthoDB" id="9811744at2"/>
<dbReference type="GO" id="GO:0046656">
    <property type="term" value="P:folic acid biosynthetic process"/>
    <property type="evidence" value="ECO:0007669"/>
    <property type="project" value="UniProtKB-KW"/>
</dbReference>
<evidence type="ECO:0000313" key="15">
    <source>
        <dbReference type="EMBL" id="RDY24635.1"/>
    </source>
</evidence>
<dbReference type="AlphaFoldDB" id="A0A371IVX9"/>
<evidence type="ECO:0000256" key="1">
    <source>
        <dbReference type="ARBA" id="ARBA00000012"/>
    </source>
</evidence>
<sequence>MFDYGKRTYIMGILNVTPDSFSDGGDFKNIDKAIEHAKEMVKQGADIIDLGGESTRPGHKFVDSNEEMKRVLPVVERLKKEVKVPVSVDTYKADVAQKALELGADMINDVWGLRKDKNMASVIAKHDAYVCIMHNQDGTEYDIDIMDSIKEFLKESIKIGLEAGIDKKKIVLDPGVGFGKTFEQNLEVLRRLDELNDLGYPILLGTSRKSVIGNVLNVEPKERLEGTIATTVLGVKDGVDIVRVHDVYENLQAAKMADAIYRR</sequence>
<evidence type="ECO:0000256" key="6">
    <source>
        <dbReference type="ARBA" id="ARBA00016919"/>
    </source>
</evidence>
<dbReference type="InterPro" id="IPR000489">
    <property type="entry name" value="Pterin-binding_dom"/>
</dbReference>
<evidence type="ECO:0000256" key="13">
    <source>
        <dbReference type="RuleBase" id="RU361205"/>
    </source>
</evidence>
<proteinExistence type="inferred from homology"/>
<reference evidence="15 16" key="1">
    <citation type="journal article" date="2017" name="Genome Announc.">
        <title>Draft Genome Sequence of Romboutsia maritimum sp. nov. Strain CCRI-22766(T), Isolated from Coastal Estuarine Mud.</title>
        <authorList>
            <person name="Maheux A.F."/>
            <person name="Boudreau D.K."/>
            <person name="Berube E."/>
            <person name="Boissinot M."/>
            <person name="Raymond F."/>
            <person name="Brodeur S."/>
            <person name="Corbeil J."/>
            <person name="Brightwell G."/>
            <person name="Broda D."/>
            <person name="Omar R.F."/>
            <person name="Bergeron M.G."/>
        </authorList>
    </citation>
    <scope>NUCLEOTIDE SEQUENCE [LARGE SCALE GENOMIC DNA]</scope>
    <source>
        <strain evidence="15 16">CCRI-22766</strain>
    </source>
</reference>
<dbReference type="CDD" id="cd00739">
    <property type="entry name" value="DHPS"/>
    <property type="match status" value="1"/>
</dbReference>
<dbReference type="InterPro" id="IPR006390">
    <property type="entry name" value="DHP_synth_dom"/>
</dbReference>
<comment type="caution">
    <text evidence="15">The sequence shown here is derived from an EMBL/GenBank/DDBJ whole genome shotgun (WGS) entry which is preliminary data.</text>
</comment>
<evidence type="ECO:0000259" key="14">
    <source>
        <dbReference type="PROSITE" id="PS50972"/>
    </source>
</evidence>
<dbReference type="GO" id="GO:0046654">
    <property type="term" value="P:tetrahydrofolate biosynthetic process"/>
    <property type="evidence" value="ECO:0007669"/>
    <property type="project" value="UniProtKB-UniPathway"/>
</dbReference>
<dbReference type="PROSITE" id="PS00793">
    <property type="entry name" value="DHPS_2"/>
    <property type="match status" value="1"/>
</dbReference>
<evidence type="ECO:0000256" key="11">
    <source>
        <dbReference type="ARBA" id="ARBA00030193"/>
    </source>
</evidence>
<dbReference type="GO" id="GO:0004156">
    <property type="term" value="F:dihydropteroate synthase activity"/>
    <property type="evidence" value="ECO:0007669"/>
    <property type="project" value="UniProtKB-EC"/>
</dbReference>
<protein>
    <recommendedName>
        <fullName evidence="6 13">Dihydropteroate synthase</fullName>
        <shortName evidence="13">DHPS</shortName>
        <ecNumber evidence="5 13">2.5.1.15</ecNumber>
    </recommendedName>
    <alternativeName>
        <fullName evidence="11 13">Dihydropteroate pyrophosphorylase</fullName>
    </alternativeName>
</protein>
<keyword evidence="8 13" id="KW-0479">Metal-binding</keyword>
<dbReference type="GO" id="GO:0005829">
    <property type="term" value="C:cytosol"/>
    <property type="evidence" value="ECO:0007669"/>
    <property type="project" value="TreeGrafter"/>
</dbReference>
<gene>
    <name evidence="15" type="primary">folP</name>
    <name evidence="15" type="ORF">CHF27_000085</name>
</gene>
<accession>A0A371IVX9</accession>
<evidence type="ECO:0000256" key="2">
    <source>
        <dbReference type="ARBA" id="ARBA00001946"/>
    </source>
</evidence>
<evidence type="ECO:0000256" key="3">
    <source>
        <dbReference type="ARBA" id="ARBA00004763"/>
    </source>
</evidence>